<dbReference type="Proteomes" id="UP000623172">
    <property type="component" value="Unassembled WGS sequence"/>
</dbReference>
<proteinExistence type="inferred from homology"/>
<organism evidence="12 13">
    <name type="scientific">Gehongia tenuis</name>
    <dbReference type="NCBI Taxonomy" id="2763655"/>
    <lineage>
        <taxon>Bacteria</taxon>
        <taxon>Bacillati</taxon>
        <taxon>Bacillota</taxon>
        <taxon>Clostridia</taxon>
        <taxon>Christensenellales</taxon>
        <taxon>Christensenellaceae</taxon>
        <taxon>Gehongia</taxon>
    </lineage>
</organism>
<evidence type="ECO:0000256" key="6">
    <source>
        <dbReference type="ARBA" id="ARBA00022801"/>
    </source>
</evidence>
<dbReference type="CDD" id="cd16833">
    <property type="entry name" value="YfiH"/>
    <property type="match status" value="1"/>
</dbReference>
<comment type="catalytic activity">
    <reaction evidence="1">
        <text>inosine + phosphate = alpha-D-ribose 1-phosphate + hypoxanthine</text>
        <dbReference type="Rhea" id="RHEA:27646"/>
        <dbReference type="ChEBI" id="CHEBI:17368"/>
        <dbReference type="ChEBI" id="CHEBI:17596"/>
        <dbReference type="ChEBI" id="CHEBI:43474"/>
        <dbReference type="ChEBI" id="CHEBI:57720"/>
        <dbReference type="EC" id="2.4.2.1"/>
    </reaction>
    <physiologicalReaction direction="left-to-right" evidence="1">
        <dbReference type="Rhea" id="RHEA:27647"/>
    </physiologicalReaction>
</comment>
<dbReference type="NCBIfam" id="TIGR00726">
    <property type="entry name" value="peptidoglycan editing factor PgeF"/>
    <property type="match status" value="1"/>
</dbReference>
<evidence type="ECO:0000256" key="4">
    <source>
        <dbReference type="ARBA" id="ARBA00022679"/>
    </source>
</evidence>
<comment type="catalytic activity">
    <reaction evidence="8">
        <text>adenosine + H2O + H(+) = inosine + NH4(+)</text>
        <dbReference type="Rhea" id="RHEA:24408"/>
        <dbReference type="ChEBI" id="CHEBI:15377"/>
        <dbReference type="ChEBI" id="CHEBI:15378"/>
        <dbReference type="ChEBI" id="CHEBI:16335"/>
        <dbReference type="ChEBI" id="CHEBI:17596"/>
        <dbReference type="ChEBI" id="CHEBI:28938"/>
        <dbReference type="EC" id="3.5.4.4"/>
    </reaction>
    <physiologicalReaction direction="left-to-right" evidence="8">
        <dbReference type="Rhea" id="RHEA:24409"/>
    </physiologicalReaction>
</comment>
<evidence type="ECO:0000256" key="7">
    <source>
        <dbReference type="ARBA" id="ARBA00022833"/>
    </source>
</evidence>
<comment type="function">
    <text evidence="2">Purine nucleoside enzyme that catalyzes the phosphorolysis of adenosine and inosine nucleosides, yielding D-ribose 1-phosphate and the respective free bases, adenine and hypoxanthine. Also catalyzes the phosphorolysis of S-methyl-5'-thioadenosine into adenine and S-methyl-5-thio-alpha-D-ribose 1-phosphate. Also has adenosine deaminase activity.</text>
</comment>
<keyword evidence="6" id="KW-0378">Hydrolase</keyword>
<reference evidence="12" key="1">
    <citation type="submission" date="2020-08" db="EMBL/GenBank/DDBJ databases">
        <title>Genome public.</title>
        <authorList>
            <person name="Liu C."/>
            <person name="Sun Q."/>
        </authorList>
    </citation>
    <scope>NUCLEOTIDE SEQUENCE</scope>
    <source>
        <strain evidence="12">NSJ-53</strain>
    </source>
</reference>
<evidence type="ECO:0000256" key="1">
    <source>
        <dbReference type="ARBA" id="ARBA00000553"/>
    </source>
</evidence>
<dbReference type="InterPro" id="IPR038371">
    <property type="entry name" value="Cu_polyphenol_OxRdtase_sf"/>
</dbReference>
<evidence type="ECO:0000256" key="3">
    <source>
        <dbReference type="ARBA" id="ARBA00007353"/>
    </source>
</evidence>
<evidence type="ECO:0000313" key="13">
    <source>
        <dbReference type="Proteomes" id="UP000623172"/>
    </source>
</evidence>
<dbReference type="PANTHER" id="PTHR30616:SF2">
    <property type="entry name" value="PURINE NUCLEOSIDE PHOSPHORYLASE LACC1"/>
    <property type="match status" value="1"/>
</dbReference>
<evidence type="ECO:0000256" key="11">
    <source>
        <dbReference type="RuleBase" id="RU361274"/>
    </source>
</evidence>
<accession>A0A926D341</accession>
<dbReference type="PANTHER" id="PTHR30616">
    <property type="entry name" value="UNCHARACTERIZED PROTEIN YFIH"/>
    <property type="match status" value="1"/>
</dbReference>
<name>A0A926D341_9FIRM</name>
<comment type="catalytic activity">
    <reaction evidence="10">
        <text>S-methyl-5'-thioadenosine + phosphate = 5-(methylsulfanyl)-alpha-D-ribose 1-phosphate + adenine</text>
        <dbReference type="Rhea" id="RHEA:11852"/>
        <dbReference type="ChEBI" id="CHEBI:16708"/>
        <dbReference type="ChEBI" id="CHEBI:17509"/>
        <dbReference type="ChEBI" id="CHEBI:43474"/>
        <dbReference type="ChEBI" id="CHEBI:58533"/>
        <dbReference type="EC" id="2.4.2.28"/>
    </reaction>
    <physiologicalReaction direction="left-to-right" evidence="10">
        <dbReference type="Rhea" id="RHEA:11853"/>
    </physiologicalReaction>
</comment>
<evidence type="ECO:0000256" key="8">
    <source>
        <dbReference type="ARBA" id="ARBA00047989"/>
    </source>
</evidence>
<evidence type="ECO:0000256" key="5">
    <source>
        <dbReference type="ARBA" id="ARBA00022723"/>
    </source>
</evidence>
<evidence type="ECO:0000256" key="10">
    <source>
        <dbReference type="ARBA" id="ARBA00049893"/>
    </source>
</evidence>
<keyword evidence="5" id="KW-0479">Metal-binding</keyword>
<keyword evidence="13" id="KW-1185">Reference proteome</keyword>
<keyword evidence="7" id="KW-0862">Zinc</keyword>
<dbReference type="GO" id="GO:0016787">
    <property type="term" value="F:hydrolase activity"/>
    <property type="evidence" value="ECO:0007669"/>
    <property type="project" value="UniProtKB-KW"/>
</dbReference>
<dbReference type="AlphaFoldDB" id="A0A926D341"/>
<protein>
    <recommendedName>
        <fullName evidence="11">Purine nucleoside phosphorylase</fullName>
    </recommendedName>
</protein>
<dbReference type="EMBL" id="JACRSR010000001">
    <property type="protein sequence ID" value="MBC8530873.1"/>
    <property type="molecule type" value="Genomic_DNA"/>
</dbReference>
<evidence type="ECO:0000256" key="2">
    <source>
        <dbReference type="ARBA" id="ARBA00003215"/>
    </source>
</evidence>
<dbReference type="GO" id="GO:0017061">
    <property type="term" value="F:S-methyl-5-thioadenosine phosphorylase activity"/>
    <property type="evidence" value="ECO:0007669"/>
    <property type="project" value="UniProtKB-EC"/>
</dbReference>
<dbReference type="GO" id="GO:0005507">
    <property type="term" value="F:copper ion binding"/>
    <property type="evidence" value="ECO:0007669"/>
    <property type="project" value="TreeGrafter"/>
</dbReference>
<evidence type="ECO:0000256" key="9">
    <source>
        <dbReference type="ARBA" id="ARBA00048968"/>
    </source>
</evidence>
<comment type="similarity">
    <text evidence="3 11">Belongs to the purine nucleoside phosphorylase YfiH/LACC1 family.</text>
</comment>
<comment type="caution">
    <text evidence="12">The sequence shown here is derived from an EMBL/GenBank/DDBJ whole genome shotgun (WGS) entry which is preliminary data.</text>
</comment>
<evidence type="ECO:0000313" key="12">
    <source>
        <dbReference type="EMBL" id="MBC8530873.1"/>
    </source>
</evidence>
<dbReference type="InterPro" id="IPR011324">
    <property type="entry name" value="Cytotoxic_necrot_fac-like_cat"/>
</dbReference>
<dbReference type="Pfam" id="PF02578">
    <property type="entry name" value="Cu-oxidase_4"/>
    <property type="match status" value="1"/>
</dbReference>
<keyword evidence="4" id="KW-0808">Transferase</keyword>
<comment type="catalytic activity">
    <reaction evidence="9">
        <text>adenosine + phosphate = alpha-D-ribose 1-phosphate + adenine</text>
        <dbReference type="Rhea" id="RHEA:27642"/>
        <dbReference type="ChEBI" id="CHEBI:16335"/>
        <dbReference type="ChEBI" id="CHEBI:16708"/>
        <dbReference type="ChEBI" id="CHEBI:43474"/>
        <dbReference type="ChEBI" id="CHEBI:57720"/>
        <dbReference type="EC" id="2.4.2.1"/>
    </reaction>
    <physiologicalReaction direction="left-to-right" evidence="9">
        <dbReference type="Rhea" id="RHEA:27643"/>
    </physiologicalReaction>
</comment>
<dbReference type="SUPFAM" id="SSF64438">
    <property type="entry name" value="CNF1/YfiH-like putative cysteine hydrolases"/>
    <property type="match status" value="1"/>
</dbReference>
<gene>
    <name evidence="12" type="primary">pgeF</name>
    <name evidence="12" type="ORF">H8696_03330</name>
</gene>
<dbReference type="RefSeq" id="WP_249314911.1">
    <property type="nucleotide sequence ID" value="NZ_JACRSR010000001.1"/>
</dbReference>
<dbReference type="Gene3D" id="3.60.140.10">
    <property type="entry name" value="CNF1/YfiH-like putative cysteine hydrolases"/>
    <property type="match status" value="1"/>
</dbReference>
<sequence>MSWREGLLRRERNGVVYFTAESFERTGLVAHAFTSKLGGVSEGECESLNFGFSRKDEPERVLENYRRMAEVLGVSLDSYVSTLQVHEDRVWAPEGADRGMGVLDRENMEKADALITDLSGLTLVKHTADCVPVLLLDPAAKAVSAIHAGWRGTAKRIAQRAVEAMARRYGSKPENILAAIGPSIGPCCFEVDEPVYGAMAKAGLLSAALVRDKKNGHYDMDLWRANARALMDGGLLAEHITIAGLCTRCRGELFFSHRRDRGKTGSLAAMIALKGET</sequence>
<dbReference type="InterPro" id="IPR003730">
    <property type="entry name" value="Cu_polyphenol_OxRdtase"/>
</dbReference>